<dbReference type="OrthoDB" id="25002at2759"/>
<comment type="caution">
    <text evidence="2">The sequence shown here is derived from an EMBL/GenBank/DDBJ whole genome shotgun (WGS) entry which is preliminary data.</text>
</comment>
<protein>
    <submittedName>
        <fullName evidence="2">Rhodanese-like domain-containing protein 8, chloroplastic</fullName>
    </submittedName>
</protein>
<dbReference type="EMBL" id="JAAIUW010000010">
    <property type="protein sequence ID" value="KAF7813448.1"/>
    <property type="molecule type" value="Genomic_DNA"/>
</dbReference>
<feature type="domain" description="Rhodanese" evidence="1">
    <location>
        <begin position="237"/>
        <end position="340"/>
    </location>
</feature>
<organism evidence="2 3">
    <name type="scientific">Senna tora</name>
    <dbReference type="NCBI Taxonomy" id="362788"/>
    <lineage>
        <taxon>Eukaryota</taxon>
        <taxon>Viridiplantae</taxon>
        <taxon>Streptophyta</taxon>
        <taxon>Embryophyta</taxon>
        <taxon>Tracheophyta</taxon>
        <taxon>Spermatophyta</taxon>
        <taxon>Magnoliopsida</taxon>
        <taxon>eudicotyledons</taxon>
        <taxon>Gunneridae</taxon>
        <taxon>Pentapetalae</taxon>
        <taxon>rosids</taxon>
        <taxon>fabids</taxon>
        <taxon>Fabales</taxon>
        <taxon>Fabaceae</taxon>
        <taxon>Caesalpinioideae</taxon>
        <taxon>Cassia clade</taxon>
        <taxon>Senna</taxon>
    </lineage>
</organism>
<dbReference type="SMART" id="SM00450">
    <property type="entry name" value="RHOD"/>
    <property type="match status" value="1"/>
</dbReference>
<dbReference type="InterPro" id="IPR040503">
    <property type="entry name" value="TRHO_N"/>
</dbReference>
<dbReference type="Proteomes" id="UP000634136">
    <property type="component" value="Unassembled WGS sequence"/>
</dbReference>
<gene>
    <name evidence="2" type="ORF">G2W53_034424</name>
</gene>
<accession>A0A834T1D5</accession>
<dbReference type="InterPro" id="IPR022111">
    <property type="entry name" value="Rhodanese_C"/>
</dbReference>
<evidence type="ECO:0000313" key="2">
    <source>
        <dbReference type="EMBL" id="KAF7813448.1"/>
    </source>
</evidence>
<dbReference type="InterPro" id="IPR001763">
    <property type="entry name" value="Rhodanese-like_dom"/>
</dbReference>
<sequence length="457" mass="51373">MRVLCTIFGALTPTLSASFSNRDTLPSQSPLFKLKSFSSSASLRRRRRTRLVPISQPGSAKKTNGEYGGIAFVACGCSTSSQCNGNAAAEASSEEEGEEGDFVVVNFYHFVFIKDPQAEVAKHLAFMEGLDINGRVYLNEQGINAQYSGPSKDAMAYVEWLREDDRFSDILVQISPSVKGHAFPKLKLRYKPSLYEGGISDLPLLDPSMRATPLAPSEWRKRLESINRTDPTSNEHSDTNYILLDVRNGYEWDIGHFHGAQRPNVDCFRTTSFGLSEEEVTASDPLSNVDKEKTNILMYCTGGIRCDVYSTILRQKGFQNLYTLKGGVSHYLKNEGPAEWVGNLFVFDSRLSLPPSTYNPKAKTDTQRTQVFSNDKFAKCYICSSQVSELRHRNCANLDCNLLFLCCRKCVKELRGCCCWSCTTAPRLRPVLNPDERYKKWHIYRDIEVHSKIATST</sequence>
<dbReference type="Gene3D" id="3.40.250.10">
    <property type="entry name" value="Rhodanese-like domain"/>
    <property type="match status" value="1"/>
</dbReference>
<dbReference type="CDD" id="cd01518">
    <property type="entry name" value="RHOD_YceA"/>
    <property type="match status" value="1"/>
</dbReference>
<dbReference type="Pfam" id="PF00581">
    <property type="entry name" value="Rhodanese"/>
    <property type="match status" value="1"/>
</dbReference>
<dbReference type="SUPFAM" id="SSF52821">
    <property type="entry name" value="Rhodanese/Cell cycle control phosphatase"/>
    <property type="match status" value="1"/>
</dbReference>
<name>A0A834T1D5_9FABA</name>
<evidence type="ECO:0000259" key="1">
    <source>
        <dbReference type="PROSITE" id="PS50206"/>
    </source>
</evidence>
<dbReference type="PROSITE" id="PS50206">
    <property type="entry name" value="RHODANESE_3"/>
    <property type="match status" value="1"/>
</dbReference>
<dbReference type="InterPro" id="IPR036873">
    <property type="entry name" value="Rhodanese-like_dom_sf"/>
</dbReference>
<evidence type="ECO:0000313" key="3">
    <source>
        <dbReference type="Proteomes" id="UP000634136"/>
    </source>
</evidence>
<dbReference type="PANTHER" id="PTHR43268">
    <property type="entry name" value="THIOSULFATE SULFURTRANSFERASE/RHODANESE-LIKE DOMAIN-CONTAINING PROTEIN 2"/>
    <property type="match status" value="1"/>
</dbReference>
<dbReference type="Gene3D" id="3.30.70.100">
    <property type="match status" value="1"/>
</dbReference>
<proteinExistence type="predicted"/>
<dbReference type="InterPro" id="IPR020936">
    <property type="entry name" value="TrhO"/>
</dbReference>
<keyword evidence="3" id="KW-1185">Reference proteome</keyword>
<dbReference type="AlphaFoldDB" id="A0A834T1D5"/>
<dbReference type="Pfam" id="PF17773">
    <property type="entry name" value="UPF0176_N"/>
    <property type="match status" value="1"/>
</dbReference>
<dbReference type="Pfam" id="PF12368">
    <property type="entry name" value="Rhodanese_C"/>
    <property type="match status" value="1"/>
</dbReference>
<dbReference type="PANTHER" id="PTHR43268:SF3">
    <property type="entry name" value="RHODANESE-LIKE DOMAIN-CONTAINING PROTEIN 7-RELATED"/>
    <property type="match status" value="1"/>
</dbReference>
<reference evidence="2" key="1">
    <citation type="submission" date="2020-09" db="EMBL/GenBank/DDBJ databases">
        <title>Genome-Enabled Discovery of Anthraquinone Biosynthesis in Senna tora.</title>
        <authorList>
            <person name="Kang S.-H."/>
            <person name="Pandey R.P."/>
            <person name="Lee C.-M."/>
            <person name="Sim J.-S."/>
            <person name="Jeong J.-T."/>
            <person name="Choi B.-S."/>
            <person name="Jung M."/>
            <person name="Ginzburg D."/>
            <person name="Zhao K."/>
            <person name="Won S.Y."/>
            <person name="Oh T.-J."/>
            <person name="Yu Y."/>
            <person name="Kim N.-H."/>
            <person name="Lee O.R."/>
            <person name="Lee T.-H."/>
            <person name="Bashyal P."/>
            <person name="Kim T.-S."/>
            <person name="Lee W.-H."/>
            <person name="Kawkins C."/>
            <person name="Kim C.-K."/>
            <person name="Kim J.S."/>
            <person name="Ahn B.O."/>
            <person name="Rhee S.Y."/>
            <person name="Sohng J.K."/>
        </authorList>
    </citation>
    <scope>NUCLEOTIDE SEQUENCE</scope>
    <source>
        <tissue evidence="2">Leaf</tissue>
    </source>
</reference>